<feature type="region of interest" description="Disordered" evidence="1">
    <location>
        <begin position="368"/>
        <end position="550"/>
    </location>
</feature>
<gene>
    <name evidence="3" type="ORF">GCM10010990_21500</name>
</gene>
<feature type="compositionally biased region" description="Low complexity" evidence="1">
    <location>
        <begin position="311"/>
        <end position="321"/>
    </location>
</feature>
<keyword evidence="2" id="KW-1133">Transmembrane helix</keyword>
<feature type="compositionally biased region" description="Basic and acidic residues" evidence="1">
    <location>
        <begin position="99"/>
        <end position="109"/>
    </location>
</feature>
<dbReference type="Proteomes" id="UP000612349">
    <property type="component" value="Unassembled WGS sequence"/>
</dbReference>
<feature type="compositionally biased region" description="Low complexity" evidence="1">
    <location>
        <begin position="265"/>
        <end position="278"/>
    </location>
</feature>
<feature type="transmembrane region" description="Helical" evidence="2">
    <location>
        <begin position="54"/>
        <end position="75"/>
    </location>
</feature>
<keyword evidence="2" id="KW-0812">Transmembrane</keyword>
<sequence length="563" mass="59908">MNGMTRIIAFALRAGGAAAGAFTLGRMPAEVYAPLLERLGIADAAWLTPTNEMIGLYAIGALFGLLFGSVVAGLLPNGNRDPVGTREEAAASVPRLRRHLGDGQGRDTSARSPLDRLSAPPPGQRLPKHDLSNIPPAPPEDEISFDRIPNTGVYADVESHIDFGLGEDDEDLKRFAAARTVDEPRSGTGDWGDDWDADGWGEDEWSKPAPQDAAPAQPAFRDPSPEENEFAAFDQGTAEPAAEDPQWSAGGSAQPMVEEQDWSHAQRPAAQAMQPEAAAQDDKTPAAAEEAWPEGIPMPPTLEEQGWGQVSRPSAAAPASSFDEAELSTDQDPDFAAGHAPMSIDVPAMDGPSAFDEAAHEEEWAAFNPPVPELGPNQPAVPDVSEDFAQPEAPLAADQSDGDMPVFARGIEPEEGAPQAPFVEERHHQPPQYQAEPHYEPEPQPEPQVVSLHGEGSYKGHDGVSAPRFAPGLTGGADEDWFAGDGDEDEDADDDGAGYGSLMAIGLGKTHKPRPKQPSHRLGEANLSHSPLLDVDRDMGGIPKGAGPQDFRLREALEGLKRF</sequence>
<comment type="caution">
    <text evidence="3">The sequence shown here is derived from an EMBL/GenBank/DDBJ whole genome shotgun (WGS) entry which is preliminary data.</text>
</comment>
<organism evidence="3 4">
    <name type="scientific">Croceicoccus mobilis</name>
    <dbReference type="NCBI Taxonomy" id="1703339"/>
    <lineage>
        <taxon>Bacteria</taxon>
        <taxon>Pseudomonadati</taxon>
        <taxon>Pseudomonadota</taxon>
        <taxon>Alphaproteobacteria</taxon>
        <taxon>Sphingomonadales</taxon>
        <taxon>Erythrobacteraceae</taxon>
        <taxon>Croceicoccus</taxon>
    </lineage>
</organism>
<proteinExistence type="predicted"/>
<evidence type="ECO:0000313" key="3">
    <source>
        <dbReference type="EMBL" id="GGD71682.1"/>
    </source>
</evidence>
<keyword evidence="2" id="KW-0472">Membrane</keyword>
<evidence type="ECO:0000313" key="4">
    <source>
        <dbReference type="Proteomes" id="UP000612349"/>
    </source>
</evidence>
<feature type="compositionally biased region" description="Basic residues" evidence="1">
    <location>
        <begin position="509"/>
        <end position="519"/>
    </location>
</feature>
<reference evidence="3" key="2">
    <citation type="submission" date="2020-09" db="EMBL/GenBank/DDBJ databases">
        <authorList>
            <person name="Sun Q."/>
            <person name="Zhou Y."/>
        </authorList>
    </citation>
    <scope>NUCLEOTIDE SEQUENCE</scope>
    <source>
        <strain evidence="3">CGMCC 1.15360</strain>
    </source>
</reference>
<evidence type="ECO:0000256" key="2">
    <source>
        <dbReference type="SAM" id="Phobius"/>
    </source>
</evidence>
<accession>A0A916Z2P2</accession>
<feature type="compositionally biased region" description="Low complexity" evidence="1">
    <location>
        <begin position="208"/>
        <end position="222"/>
    </location>
</feature>
<feature type="region of interest" description="Disordered" evidence="1">
    <location>
        <begin position="77"/>
        <end position="147"/>
    </location>
</feature>
<feature type="compositionally biased region" description="Acidic residues" evidence="1">
    <location>
        <begin position="191"/>
        <end position="203"/>
    </location>
</feature>
<feature type="region of interest" description="Disordered" evidence="1">
    <location>
        <begin position="181"/>
        <end position="353"/>
    </location>
</feature>
<dbReference type="AlphaFoldDB" id="A0A916Z2P2"/>
<dbReference type="EMBL" id="BMIP01000004">
    <property type="protein sequence ID" value="GGD71682.1"/>
    <property type="molecule type" value="Genomic_DNA"/>
</dbReference>
<keyword evidence="4" id="KW-1185">Reference proteome</keyword>
<feature type="compositionally biased region" description="Acidic residues" evidence="1">
    <location>
        <begin position="323"/>
        <end position="333"/>
    </location>
</feature>
<reference evidence="3" key="1">
    <citation type="journal article" date="2014" name="Int. J. Syst. Evol. Microbiol.">
        <title>Complete genome sequence of Corynebacterium casei LMG S-19264T (=DSM 44701T), isolated from a smear-ripened cheese.</title>
        <authorList>
            <consortium name="US DOE Joint Genome Institute (JGI-PGF)"/>
            <person name="Walter F."/>
            <person name="Albersmeier A."/>
            <person name="Kalinowski J."/>
            <person name="Ruckert C."/>
        </authorList>
    </citation>
    <scope>NUCLEOTIDE SEQUENCE</scope>
    <source>
        <strain evidence="3">CGMCC 1.15360</strain>
    </source>
</reference>
<name>A0A916Z2P2_9SPHN</name>
<protein>
    <submittedName>
        <fullName evidence="3">Uncharacterized protein</fullName>
    </submittedName>
</protein>
<evidence type="ECO:0000256" key="1">
    <source>
        <dbReference type="SAM" id="MobiDB-lite"/>
    </source>
</evidence>
<feature type="compositionally biased region" description="Acidic residues" evidence="1">
    <location>
        <begin position="477"/>
        <end position="496"/>
    </location>
</feature>